<evidence type="ECO:0000313" key="3">
    <source>
        <dbReference type="Proteomes" id="UP001169764"/>
    </source>
</evidence>
<evidence type="ECO:0000313" key="2">
    <source>
        <dbReference type="EMBL" id="MDO6416368.1"/>
    </source>
</evidence>
<dbReference type="Gene3D" id="1.10.10.1550">
    <property type="entry name" value="ROS/MUCR transcriptional regulator protein"/>
    <property type="match status" value="1"/>
</dbReference>
<proteinExistence type="inferred from homology"/>
<dbReference type="RefSeq" id="WP_303546077.1">
    <property type="nucleotide sequence ID" value="NZ_JAUOTP010000010.1"/>
</dbReference>
<dbReference type="InterPro" id="IPR008807">
    <property type="entry name" value="ROS_MUCR"/>
</dbReference>
<organism evidence="2 3">
    <name type="scientific">Sphingomonas natans</name>
    <dbReference type="NCBI Taxonomy" id="3063330"/>
    <lineage>
        <taxon>Bacteria</taxon>
        <taxon>Pseudomonadati</taxon>
        <taxon>Pseudomonadota</taxon>
        <taxon>Alphaproteobacteria</taxon>
        <taxon>Sphingomonadales</taxon>
        <taxon>Sphingomonadaceae</taxon>
        <taxon>Sphingomonas</taxon>
    </lineage>
</organism>
<comment type="similarity">
    <text evidence="1">Belongs to the ros/MucR family.</text>
</comment>
<protein>
    <submittedName>
        <fullName evidence="2">MucR family transcriptional regulator</fullName>
    </submittedName>
</protein>
<sequence>MTEQTDKTILTLTAEIVAAHVGHNRIVPGDLPDLIQRVHQALTGLGQDGVQEAVATDAKPAVSIRASIKPDYIVCLEDGKKLTMLKRYLQTRYGMTPQQYRQKWKLPADYPMVAPNYADRRRELAKAIGLGRKPKAVPAAAPVKRGRKPKAA</sequence>
<dbReference type="Pfam" id="PF05443">
    <property type="entry name" value="ROS_MUCR"/>
    <property type="match status" value="1"/>
</dbReference>
<dbReference type="InterPro" id="IPR041920">
    <property type="entry name" value="ROS/MUCR_sf"/>
</dbReference>
<comment type="caution">
    <text evidence="2">The sequence shown here is derived from an EMBL/GenBank/DDBJ whole genome shotgun (WGS) entry which is preliminary data.</text>
</comment>
<evidence type="ECO:0000256" key="1">
    <source>
        <dbReference type="ARBA" id="ARBA00007031"/>
    </source>
</evidence>
<dbReference type="Proteomes" id="UP001169764">
    <property type="component" value="Unassembled WGS sequence"/>
</dbReference>
<gene>
    <name evidence="2" type="ORF">Q4F19_18425</name>
</gene>
<keyword evidence="3" id="KW-1185">Reference proteome</keyword>
<dbReference type="EMBL" id="JAUOTP010000010">
    <property type="protein sequence ID" value="MDO6416368.1"/>
    <property type="molecule type" value="Genomic_DNA"/>
</dbReference>
<name>A0ABT8YF06_9SPHN</name>
<accession>A0ABT8YF06</accession>
<reference evidence="2" key="1">
    <citation type="submission" date="2023-07" db="EMBL/GenBank/DDBJ databases">
        <authorList>
            <person name="Kim M."/>
        </authorList>
    </citation>
    <scope>NUCLEOTIDE SEQUENCE</scope>
    <source>
        <strain evidence="2">BIUV-7</strain>
    </source>
</reference>